<feature type="compositionally biased region" description="Low complexity" evidence="1">
    <location>
        <begin position="157"/>
        <end position="167"/>
    </location>
</feature>
<keyword evidence="2" id="KW-0812">Transmembrane</keyword>
<feature type="region of interest" description="Disordered" evidence="1">
    <location>
        <begin position="157"/>
        <end position="216"/>
    </location>
</feature>
<dbReference type="Gene3D" id="2.60.40.10">
    <property type="entry name" value="Immunoglobulins"/>
    <property type="match status" value="1"/>
</dbReference>
<evidence type="ECO:0000313" key="3">
    <source>
        <dbReference type="EMBL" id="KZO98345.1"/>
    </source>
</evidence>
<dbReference type="OrthoDB" id="10625300at2759"/>
<sequence>MLASLDWEPDCPFPLKPLGHLFHPRASATGAEAPFHSLDLACAGGYARPYSETEMLAWTKYGLDYLSSPGLSDEDEDEDEDGRTPESTDSDGPRTPPADASESGSSCTLTPSRLAVSTTRTMPEIEGLAELLCPATHCLPSSPPSSMLLREEISSFSSASPPSAKKALPWVREQHEWDGRRTKPKPPQGKVRREREPEGVWPGREAPPPSPAESREHRLVELLPSRFLFRYPKAKSVSSAVILRNVHHSRIAYKIHPHPPKDMPKEQKGRYTTLFRVRGSFGLLAPGQEVRLRAMYCLPCPELVSACEGKFSLLLQVAVVPPRHGGQASREEVNALLKRNGIAHKAELAVFVPPVMEIVGGGCPEAESCTPTEAEAETFLLLWGAASLGMCCLVLYLDFGLYLGRRGLPDLRRAEHEGVIVL</sequence>
<dbReference type="InterPro" id="IPR008962">
    <property type="entry name" value="PapD-like_sf"/>
</dbReference>
<keyword evidence="2" id="KW-0472">Membrane</keyword>
<proteinExistence type="predicted"/>
<evidence type="ECO:0000313" key="4">
    <source>
        <dbReference type="Proteomes" id="UP000076738"/>
    </source>
</evidence>
<gene>
    <name evidence="3" type="ORF">CALVIDRAFT_596877</name>
</gene>
<feature type="transmembrane region" description="Helical" evidence="2">
    <location>
        <begin position="380"/>
        <end position="403"/>
    </location>
</feature>
<feature type="compositionally biased region" description="Acidic residues" evidence="1">
    <location>
        <begin position="72"/>
        <end position="81"/>
    </location>
</feature>
<keyword evidence="4" id="KW-1185">Reference proteome</keyword>
<evidence type="ECO:0000256" key="1">
    <source>
        <dbReference type="SAM" id="MobiDB-lite"/>
    </source>
</evidence>
<name>A0A167P2C3_CALVF</name>
<accession>A0A167P2C3</accession>
<feature type="compositionally biased region" description="Basic and acidic residues" evidence="1">
    <location>
        <begin position="172"/>
        <end position="181"/>
    </location>
</feature>
<keyword evidence="2" id="KW-1133">Transmembrane helix</keyword>
<protein>
    <recommendedName>
        <fullName evidence="5">MSP domain-containing protein</fullName>
    </recommendedName>
</protein>
<dbReference type="EMBL" id="KV417276">
    <property type="protein sequence ID" value="KZO98345.1"/>
    <property type="molecule type" value="Genomic_DNA"/>
</dbReference>
<evidence type="ECO:0000256" key="2">
    <source>
        <dbReference type="SAM" id="Phobius"/>
    </source>
</evidence>
<evidence type="ECO:0008006" key="5">
    <source>
        <dbReference type="Google" id="ProtNLM"/>
    </source>
</evidence>
<feature type="compositionally biased region" description="Polar residues" evidence="1">
    <location>
        <begin position="102"/>
        <end position="116"/>
    </location>
</feature>
<dbReference type="SUPFAM" id="SSF49354">
    <property type="entry name" value="PapD-like"/>
    <property type="match status" value="1"/>
</dbReference>
<organism evidence="3 4">
    <name type="scientific">Calocera viscosa (strain TUFC12733)</name>
    <dbReference type="NCBI Taxonomy" id="1330018"/>
    <lineage>
        <taxon>Eukaryota</taxon>
        <taxon>Fungi</taxon>
        <taxon>Dikarya</taxon>
        <taxon>Basidiomycota</taxon>
        <taxon>Agaricomycotina</taxon>
        <taxon>Dacrymycetes</taxon>
        <taxon>Dacrymycetales</taxon>
        <taxon>Dacrymycetaceae</taxon>
        <taxon>Calocera</taxon>
    </lineage>
</organism>
<feature type="region of interest" description="Disordered" evidence="1">
    <location>
        <begin position="68"/>
        <end position="116"/>
    </location>
</feature>
<dbReference type="AlphaFoldDB" id="A0A167P2C3"/>
<dbReference type="Proteomes" id="UP000076738">
    <property type="component" value="Unassembled WGS sequence"/>
</dbReference>
<reference evidence="3 4" key="1">
    <citation type="journal article" date="2016" name="Mol. Biol. Evol.">
        <title>Comparative Genomics of Early-Diverging Mushroom-Forming Fungi Provides Insights into the Origins of Lignocellulose Decay Capabilities.</title>
        <authorList>
            <person name="Nagy L.G."/>
            <person name="Riley R."/>
            <person name="Tritt A."/>
            <person name="Adam C."/>
            <person name="Daum C."/>
            <person name="Floudas D."/>
            <person name="Sun H."/>
            <person name="Yadav J.S."/>
            <person name="Pangilinan J."/>
            <person name="Larsson K.H."/>
            <person name="Matsuura K."/>
            <person name="Barry K."/>
            <person name="Labutti K."/>
            <person name="Kuo R."/>
            <person name="Ohm R.A."/>
            <person name="Bhattacharya S.S."/>
            <person name="Shirouzu T."/>
            <person name="Yoshinaga Y."/>
            <person name="Martin F.M."/>
            <person name="Grigoriev I.V."/>
            <person name="Hibbett D.S."/>
        </authorList>
    </citation>
    <scope>NUCLEOTIDE SEQUENCE [LARGE SCALE GENOMIC DNA]</scope>
    <source>
        <strain evidence="3 4">TUFC12733</strain>
    </source>
</reference>
<dbReference type="InterPro" id="IPR013783">
    <property type="entry name" value="Ig-like_fold"/>
</dbReference>